<dbReference type="Gene3D" id="3.20.20.80">
    <property type="entry name" value="Glycosidases"/>
    <property type="match status" value="1"/>
</dbReference>
<keyword evidence="3 4" id="KW-0624">Polysaccharide degradation</keyword>
<dbReference type="InterPro" id="IPR017853">
    <property type="entry name" value="GH"/>
</dbReference>
<keyword evidence="6" id="KW-0858">Xylan degradation</keyword>
<dbReference type="PROSITE" id="PS51760">
    <property type="entry name" value="GH10_2"/>
    <property type="match status" value="1"/>
</dbReference>
<dbReference type="PRINTS" id="PR00134">
    <property type="entry name" value="GLHYDRLASE10"/>
</dbReference>
<reference evidence="6 7" key="1">
    <citation type="submission" date="2016-10" db="EMBL/GenBank/DDBJ databases">
        <authorList>
            <person name="de Groot N.N."/>
        </authorList>
    </citation>
    <scope>NUCLEOTIDE SEQUENCE [LARGE SCALE GENOMIC DNA]</scope>
    <source>
        <strain evidence="6 7">NLAE-zl-C500</strain>
    </source>
</reference>
<dbReference type="SUPFAM" id="SSF51445">
    <property type="entry name" value="(Trans)glycosidases"/>
    <property type="match status" value="1"/>
</dbReference>
<proteinExistence type="inferred from homology"/>
<accession>A0A1G6G0R7</accession>
<comment type="similarity">
    <text evidence="4">Belongs to the glycosyl hydrolase 10 (cellulase F) family.</text>
</comment>
<evidence type="ECO:0000259" key="5">
    <source>
        <dbReference type="PROSITE" id="PS51760"/>
    </source>
</evidence>
<dbReference type="RefSeq" id="WP_074556625.1">
    <property type="nucleotide sequence ID" value="NZ_FMYE01000002.1"/>
</dbReference>
<evidence type="ECO:0000313" key="6">
    <source>
        <dbReference type="EMBL" id="SDB75568.1"/>
    </source>
</evidence>
<dbReference type="Proteomes" id="UP000183670">
    <property type="component" value="Unassembled WGS sequence"/>
</dbReference>
<organism evidence="6 7">
    <name type="scientific">Bacteroides ovatus</name>
    <dbReference type="NCBI Taxonomy" id="28116"/>
    <lineage>
        <taxon>Bacteria</taxon>
        <taxon>Pseudomonadati</taxon>
        <taxon>Bacteroidota</taxon>
        <taxon>Bacteroidia</taxon>
        <taxon>Bacteroidales</taxon>
        <taxon>Bacteroidaceae</taxon>
        <taxon>Bacteroides</taxon>
    </lineage>
</organism>
<evidence type="ECO:0000256" key="1">
    <source>
        <dbReference type="ARBA" id="ARBA00022801"/>
    </source>
</evidence>
<dbReference type="Pfam" id="PF00331">
    <property type="entry name" value="Glyco_hydro_10"/>
    <property type="match status" value="1"/>
</dbReference>
<dbReference type="PANTHER" id="PTHR31490">
    <property type="entry name" value="GLYCOSYL HYDROLASE"/>
    <property type="match status" value="1"/>
</dbReference>
<dbReference type="PANTHER" id="PTHR31490:SF1">
    <property type="entry name" value="ENDO-1,4-BETA-XYLANASE 1"/>
    <property type="match status" value="1"/>
</dbReference>
<feature type="domain" description="GH10" evidence="5">
    <location>
        <begin position="116"/>
        <end position="471"/>
    </location>
</feature>
<comment type="catalytic activity">
    <reaction evidence="4">
        <text>Endohydrolysis of (1-&gt;4)-beta-D-xylosidic linkages in xylans.</text>
        <dbReference type="EC" id="3.2.1.8"/>
    </reaction>
</comment>
<evidence type="ECO:0000313" key="7">
    <source>
        <dbReference type="Proteomes" id="UP000183670"/>
    </source>
</evidence>
<dbReference type="GO" id="GO:0045493">
    <property type="term" value="P:xylan catabolic process"/>
    <property type="evidence" value="ECO:0007669"/>
    <property type="project" value="UniProtKB-KW"/>
</dbReference>
<evidence type="ECO:0000256" key="3">
    <source>
        <dbReference type="ARBA" id="ARBA00023326"/>
    </source>
</evidence>
<keyword evidence="1 4" id="KW-0378">Hydrolase</keyword>
<gene>
    <name evidence="6" type="ORF">SAMN05192581_1002192</name>
</gene>
<dbReference type="SMART" id="SM00633">
    <property type="entry name" value="Glyco_10"/>
    <property type="match status" value="1"/>
</dbReference>
<name>A0A1G6G0R7_BACOV</name>
<evidence type="ECO:0000256" key="2">
    <source>
        <dbReference type="ARBA" id="ARBA00023277"/>
    </source>
</evidence>
<dbReference type="AlphaFoldDB" id="A0A1G6G0R7"/>
<dbReference type="EMBL" id="FMYE01000002">
    <property type="protein sequence ID" value="SDB75568.1"/>
    <property type="molecule type" value="Genomic_DNA"/>
</dbReference>
<dbReference type="InterPro" id="IPR044846">
    <property type="entry name" value="GH10"/>
</dbReference>
<dbReference type="InterPro" id="IPR001000">
    <property type="entry name" value="GH10_dom"/>
</dbReference>
<protein>
    <recommendedName>
        <fullName evidence="4">Beta-xylanase</fullName>
        <ecNumber evidence="4">3.2.1.8</ecNumber>
    </recommendedName>
</protein>
<keyword evidence="2 4" id="KW-0119">Carbohydrate metabolism</keyword>
<sequence>MKNFILFVFFLFFLPGIYAQSDFPKNASEDKEKIMSDLYWEIWNDSVQACIDRDIEEYRKANATIELPEVNEGTEVKIEQVSHDFIFGASIFNFNQLGTEEHNQKYKDLFGILFNRATIPFYWKAFETEPDRLRFKEEYWDTEIYWNQQGDPKSKPHWRRPATDPIVDFCIAKGIAIHGHPLVWGLRKAHFPNWILKKYLTGKEREEFNKLVTAYVESDDYYFGEEKYNDNYQKISPDELQTKLPRFSRKLEELFKKRMQEIARHYGGRIGSWDVVNESAVDYAKGKMHPNSKLCLSSRYGIMPGDYTYNSFKQASSLFPDGVQLNINDYWTGPEYASQVRDLIKRGAKIDVIGSQMHLFDPQQCLDIAAGKHIQSPQQVRSVINRLAATGLPVHLSEITITSPNNNKRGQKIQAVITRNLYRLWFSLKPMMGITWWNVVDGCGAVDETGVSGLFTKDMIPKQAYHALNELINHEWKTKGVIKVDSCRQIKFRGFRGNYVISWIDESGNVLTKEYYLK</sequence>
<dbReference type="EC" id="3.2.1.8" evidence="4"/>
<keyword evidence="4 6" id="KW-0326">Glycosidase</keyword>
<dbReference type="GO" id="GO:0031176">
    <property type="term" value="F:endo-1,4-beta-xylanase activity"/>
    <property type="evidence" value="ECO:0007669"/>
    <property type="project" value="UniProtKB-EC"/>
</dbReference>
<evidence type="ECO:0000256" key="4">
    <source>
        <dbReference type="RuleBase" id="RU361174"/>
    </source>
</evidence>